<dbReference type="Pfam" id="PF04511">
    <property type="entry name" value="DER1"/>
    <property type="match status" value="1"/>
</dbReference>
<proteinExistence type="inferred from homology"/>
<dbReference type="GO" id="GO:0006950">
    <property type="term" value="P:response to stress"/>
    <property type="evidence" value="ECO:0007669"/>
    <property type="project" value="UniProtKB-ARBA"/>
</dbReference>
<reference evidence="9" key="2">
    <citation type="submission" date="2018-03" db="EMBL/GenBank/DDBJ databases">
        <title>The Triticum urartu genome reveals the dynamic nature of wheat genome evolution.</title>
        <authorList>
            <person name="Ling H."/>
            <person name="Ma B."/>
            <person name="Shi X."/>
            <person name="Liu H."/>
            <person name="Dong L."/>
            <person name="Sun H."/>
            <person name="Cao Y."/>
            <person name="Gao Q."/>
            <person name="Zheng S."/>
            <person name="Li Y."/>
            <person name="Yu Y."/>
            <person name="Du H."/>
            <person name="Qi M."/>
            <person name="Li Y."/>
            <person name="Yu H."/>
            <person name="Cui Y."/>
            <person name="Wang N."/>
            <person name="Chen C."/>
            <person name="Wu H."/>
            <person name="Zhao Y."/>
            <person name="Zhang J."/>
            <person name="Li Y."/>
            <person name="Zhou W."/>
            <person name="Zhang B."/>
            <person name="Hu W."/>
            <person name="Eijk M."/>
            <person name="Tang J."/>
            <person name="Witsenboer H."/>
            <person name="Zhao S."/>
            <person name="Li Z."/>
            <person name="Zhang A."/>
            <person name="Wang D."/>
            <person name="Liang C."/>
        </authorList>
    </citation>
    <scope>NUCLEOTIDE SEQUENCE [LARGE SCALE GENOMIC DNA]</scope>
    <source>
        <strain evidence="9">cv. G1812</strain>
    </source>
</reference>
<keyword evidence="5 8" id="KW-0256">Endoplasmic reticulum</keyword>
<feature type="transmembrane region" description="Helical" evidence="8">
    <location>
        <begin position="148"/>
        <end position="167"/>
    </location>
</feature>
<evidence type="ECO:0000313" key="9">
    <source>
        <dbReference type="EnsemblPlants" id="TuG1812G0400003923.01.T02"/>
    </source>
</evidence>
<dbReference type="SUPFAM" id="SSF144091">
    <property type="entry name" value="Rhomboid-like"/>
    <property type="match status" value="1"/>
</dbReference>
<evidence type="ECO:0000256" key="1">
    <source>
        <dbReference type="ARBA" id="ARBA00003292"/>
    </source>
</evidence>
<evidence type="ECO:0000313" key="10">
    <source>
        <dbReference type="Proteomes" id="UP000015106"/>
    </source>
</evidence>
<comment type="function">
    <text evidence="1">May be involved in the degradation process of specific misfolded endoplasmic reticulum (ER) luminal proteins.</text>
</comment>
<keyword evidence="4 8" id="KW-0812">Transmembrane</keyword>
<comment type="similarity">
    <text evidence="3 8">Belongs to the derlin family.</text>
</comment>
<evidence type="ECO:0000256" key="8">
    <source>
        <dbReference type="RuleBase" id="RU363059"/>
    </source>
</evidence>
<evidence type="ECO:0000256" key="5">
    <source>
        <dbReference type="ARBA" id="ARBA00022824"/>
    </source>
</evidence>
<keyword evidence="6 8" id="KW-1133">Transmembrane helix</keyword>
<dbReference type="EnsemblPlants" id="TuG1812G0400003923.01.T02">
    <property type="protein sequence ID" value="TuG1812G0400003923.01.T02"/>
    <property type="gene ID" value="TuG1812G0400003923.01"/>
</dbReference>
<evidence type="ECO:0000256" key="7">
    <source>
        <dbReference type="ARBA" id="ARBA00023136"/>
    </source>
</evidence>
<name>A0A8R7UAK9_TRIUA</name>
<keyword evidence="7 8" id="KW-0472">Membrane</keyword>
<gene>
    <name evidence="9" type="primary">LOC125553219</name>
</gene>
<dbReference type="AlphaFoldDB" id="A0A8R7UAK9"/>
<sequence length="208" mass="24452">MAQAVEEWYRQMPIITRSYLTAAVLTTVGCTLEIISPYHLYLNPKLVVQHYEIWRLVTNFLYFRKMDLDFLFHMFFLARYCKLLEENSFRGRTADFFYMLLFGATVLTSIVLIGGTIPYISETFARILFLSNSLTFMMVYVWSKHNPFIHMSFLGLFTFTAAYLPWAKPSHYWVTCKLLCNMHSYSRKTPGYLSIVQDGMPLLENMTN</sequence>
<protein>
    <recommendedName>
        <fullName evidence="8">Derlin</fullName>
    </recommendedName>
</protein>
<dbReference type="Proteomes" id="UP000015106">
    <property type="component" value="Chromosome 4"/>
</dbReference>
<dbReference type="InterPro" id="IPR035952">
    <property type="entry name" value="Rhomboid-like_sf"/>
</dbReference>
<dbReference type="PANTHER" id="PTHR11009">
    <property type="entry name" value="DER1-LIKE PROTEIN, DERLIN"/>
    <property type="match status" value="1"/>
</dbReference>
<organism evidence="9 10">
    <name type="scientific">Triticum urartu</name>
    <name type="common">Red wild einkorn</name>
    <name type="synonym">Crithodium urartu</name>
    <dbReference type="NCBI Taxonomy" id="4572"/>
    <lineage>
        <taxon>Eukaryota</taxon>
        <taxon>Viridiplantae</taxon>
        <taxon>Streptophyta</taxon>
        <taxon>Embryophyta</taxon>
        <taxon>Tracheophyta</taxon>
        <taxon>Spermatophyta</taxon>
        <taxon>Magnoliopsida</taxon>
        <taxon>Liliopsida</taxon>
        <taxon>Poales</taxon>
        <taxon>Poaceae</taxon>
        <taxon>BOP clade</taxon>
        <taxon>Pooideae</taxon>
        <taxon>Triticodae</taxon>
        <taxon>Triticeae</taxon>
        <taxon>Triticinae</taxon>
        <taxon>Triticum</taxon>
    </lineage>
</organism>
<comment type="subcellular location">
    <subcellularLocation>
        <location evidence="2 8">Endoplasmic reticulum membrane</location>
        <topology evidence="2 8">Multi-pass membrane protein</topology>
    </subcellularLocation>
</comment>
<reference evidence="9" key="3">
    <citation type="submission" date="2022-06" db="UniProtKB">
        <authorList>
            <consortium name="EnsemblPlants"/>
        </authorList>
    </citation>
    <scope>IDENTIFICATION</scope>
</reference>
<evidence type="ECO:0000256" key="3">
    <source>
        <dbReference type="ARBA" id="ARBA00008917"/>
    </source>
</evidence>
<evidence type="ECO:0000256" key="6">
    <source>
        <dbReference type="ARBA" id="ARBA00022989"/>
    </source>
</evidence>
<dbReference type="InterPro" id="IPR007599">
    <property type="entry name" value="DER1"/>
</dbReference>
<dbReference type="GO" id="GO:0005789">
    <property type="term" value="C:endoplasmic reticulum membrane"/>
    <property type="evidence" value="ECO:0007669"/>
    <property type="project" value="UniProtKB-SubCell"/>
</dbReference>
<feature type="transmembrane region" description="Helical" evidence="8">
    <location>
        <begin position="19"/>
        <end position="41"/>
    </location>
</feature>
<evidence type="ECO:0000256" key="4">
    <source>
        <dbReference type="ARBA" id="ARBA00022692"/>
    </source>
</evidence>
<comment type="function">
    <text evidence="8">May be involved in the degradation of misfolded endoplasmic reticulum (ER) luminal proteins.</text>
</comment>
<reference evidence="10" key="1">
    <citation type="journal article" date="2013" name="Nature">
        <title>Draft genome of the wheat A-genome progenitor Triticum urartu.</title>
        <authorList>
            <person name="Ling H.Q."/>
            <person name="Zhao S."/>
            <person name="Liu D."/>
            <person name="Wang J."/>
            <person name="Sun H."/>
            <person name="Zhang C."/>
            <person name="Fan H."/>
            <person name="Li D."/>
            <person name="Dong L."/>
            <person name="Tao Y."/>
            <person name="Gao C."/>
            <person name="Wu H."/>
            <person name="Li Y."/>
            <person name="Cui Y."/>
            <person name="Guo X."/>
            <person name="Zheng S."/>
            <person name="Wang B."/>
            <person name="Yu K."/>
            <person name="Liang Q."/>
            <person name="Yang W."/>
            <person name="Lou X."/>
            <person name="Chen J."/>
            <person name="Feng M."/>
            <person name="Jian J."/>
            <person name="Zhang X."/>
            <person name="Luo G."/>
            <person name="Jiang Y."/>
            <person name="Liu J."/>
            <person name="Wang Z."/>
            <person name="Sha Y."/>
            <person name="Zhang B."/>
            <person name="Wu H."/>
            <person name="Tang D."/>
            <person name="Shen Q."/>
            <person name="Xue P."/>
            <person name="Zou S."/>
            <person name="Wang X."/>
            <person name="Liu X."/>
            <person name="Wang F."/>
            <person name="Yang Y."/>
            <person name="An X."/>
            <person name="Dong Z."/>
            <person name="Zhang K."/>
            <person name="Zhang X."/>
            <person name="Luo M.C."/>
            <person name="Dvorak J."/>
            <person name="Tong Y."/>
            <person name="Wang J."/>
            <person name="Yang H."/>
            <person name="Li Z."/>
            <person name="Wang D."/>
            <person name="Zhang A."/>
            <person name="Wang J."/>
        </authorList>
    </citation>
    <scope>NUCLEOTIDE SEQUENCE</scope>
    <source>
        <strain evidence="10">cv. G1812</strain>
    </source>
</reference>
<accession>A0A8R7UAK9</accession>
<keyword evidence="10" id="KW-1185">Reference proteome</keyword>
<evidence type="ECO:0000256" key="2">
    <source>
        <dbReference type="ARBA" id="ARBA00004477"/>
    </source>
</evidence>
<feature type="transmembrane region" description="Helical" evidence="8">
    <location>
        <begin position="124"/>
        <end position="142"/>
    </location>
</feature>
<feature type="transmembrane region" description="Helical" evidence="8">
    <location>
        <begin position="96"/>
        <end position="117"/>
    </location>
</feature>
<dbReference type="Gramene" id="TuG1812G0400003923.01.T02">
    <property type="protein sequence ID" value="TuG1812G0400003923.01.T02"/>
    <property type="gene ID" value="TuG1812G0400003923.01"/>
</dbReference>